<feature type="repeat" description="TPR" evidence="9">
    <location>
        <begin position="52"/>
        <end position="85"/>
    </location>
</feature>
<feature type="repeat" description="TPR" evidence="9">
    <location>
        <begin position="305"/>
        <end position="338"/>
    </location>
</feature>
<feature type="compositionally biased region" description="Basic and acidic residues" evidence="10">
    <location>
        <begin position="1006"/>
        <end position="1017"/>
    </location>
</feature>
<keyword evidence="13" id="KW-1185">Reference proteome</keyword>
<dbReference type="EMBL" id="JAACJL010000001">
    <property type="protein sequence ID" value="KAF4623395.1"/>
    <property type="molecule type" value="Genomic_DNA"/>
</dbReference>
<keyword evidence="7" id="KW-0539">Nucleus</keyword>
<dbReference type="InterPro" id="IPR056413">
    <property type="entry name" value="TPR_CcmH_CycH"/>
</dbReference>
<feature type="compositionally biased region" description="Pro residues" evidence="10">
    <location>
        <begin position="486"/>
        <end position="499"/>
    </location>
</feature>
<dbReference type="GO" id="GO:0010468">
    <property type="term" value="P:regulation of gene expression"/>
    <property type="evidence" value="ECO:0007669"/>
    <property type="project" value="TreeGrafter"/>
</dbReference>
<dbReference type="FunFam" id="1.25.40.10:FF:000403">
    <property type="entry name" value="General transcriptional repressor, putative"/>
    <property type="match status" value="1"/>
</dbReference>
<feature type="compositionally biased region" description="Pro residues" evidence="10">
    <location>
        <begin position="1055"/>
        <end position="1071"/>
    </location>
</feature>
<feature type="region of interest" description="Disordered" evidence="10">
    <location>
        <begin position="1"/>
        <end position="37"/>
    </location>
</feature>
<evidence type="ECO:0000256" key="10">
    <source>
        <dbReference type="SAM" id="MobiDB-lite"/>
    </source>
</evidence>
<dbReference type="GO" id="GO:0000978">
    <property type="term" value="F:RNA polymerase II cis-regulatory region sequence-specific DNA binding"/>
    <property type="evidence" value="ECO:0007669"/>
    <property type="project" value="TreeGrafter"/>
</dbReference>
<evidence type="ECO:0000256" key="2">
    <source>
        <dbReference type="ARBA" id="ARBA00022491"/>
    </source>
</evidence>
<feature type="repeat" description="TPR" evidence="9">
    <location>
        <begin position="233"/>
        <end position="266"/>
    </location>
</feature>
<feature type="compositionally biased region" description="Polar residues" evidence="10">
    <location>
        <begin position="869"/>
        <end position="880"/>
    </location>
</feature>
<comment type="similarity">
    <text evidence="8">Belongs to the CYC8/SSN6 family.</text>
</comment>
<feature type="compositionally biased region" description="Basic and acidic residues" evidence="10">
    <location>
        <begin position="7"/>
        <end position="18"/>
    </location>
</feature>
<accession>A0A8H4R771</accession>
<dbReference type="InterPro" id="IPR051630">
    <property type="entry name" value="Corepressor-Demethylase"/>
</dbReference>
<dbReference type="InterPro" id="IPR019734">
    <property type="entry name" value="TPR_rpt"/>
</dbReference>
<proteinExistence type="inferred from homology"/>
<dbReference type="GO" id="GO:0017053">
    <property type="term" value="C:transcription repressor complex"/>
    <property type="evidence" value="ECO:0007669"/>
    <property type="project" value="UniProtKB-ARBA"/>
</dbReference>
<evidence type="ECO:0000256" key="1">
    <source>
        <dbReference type="ARBA" id="ARBA00004123"/>
    </source>
</evidence>
<protein>
    <recommendedName>
        <fullName evidence="11">Cytochrome c-type biogenesis protein H TPR domain-containing protein</fullName>
    </recommendedName>
</protein>
<evidence type="ECO:0000256" key="9">
    <source>
        <dbReference type="PROSITE-ProRule" id="PRU00339"/>
    </source>
</evidence>
<gene>
    <name evidence="12" type="ORF">D9613_001584</name>
</gene>
<name>A0A8H4R771_9AGAR</name>
<evidence type="ECO:0000256" key="5">
    <source>
        <dbReference type="ARBA" id="ARBA00023015"/>
    </source>
</evidence>
<evidence type="ECO:0000256" key="7">
    <source>
        <dbReference type="ARBA" id="ARBA00023242"/>
    </source>
</evidence>
<feature type="compositionally biased region" description="Low complexity" evidence="10">
    <location>
        <begin position="891"/>
        <end position="914"/>
    </location>
</feature>
<comment type="subcellular location">
    <subcellularLocation>
        <location evidence="1">Nucleus</location>
    </subcellularLocation>
</comment>
<sequence>MSHRLLSRHDPVLNDRPHSRNNISPTILTNGAGSSSSSSSTSVIAKLAAANEHTWLLIGRVAEQMGDLEHALSAYENALRHNPLSISGLSQVAGIARIKENYPKAVEYFQRALSVQEDNGEIWSALGHCYLMQDDLQKAYSAYQQALYLLPNPKEDPKLWYGIGILYDRYGSLDHAEEAFTSVLRMCKDLDFDKENEILFRLGIIYKQQGKFQESLDCFDHILRNPPSPLAHADIWFQIGHVFEQQKNHVQAKDAYERVVEANPGHAKVLQQLGWLYHQDGSSFQNQDLAITYLTKSLEADPSDAQSWYLLGRAYMAGQKYNKAYEAYQQAVYRDGRNPTFWCSIGVLYFQINQFRDALDAYSRAIRINPYISEVWFDLGSLYESCNNQITDAIDAYARASELDPSNTAIASRLQLLKNAQATGSQLPAAPGPQDVHPTAYASSSVPPPGLQGPPLMLQPNHRPSFRAESRGPPNEIALNPQGARSPPPPFRGGPPPPVIIDESRQQHIPGHTPLAPMELDRPPHGGRDYPPPRDHARAPNGQSMLLQHPIPPPADDPRNGGHAHHPQDPYFSRGGRPRSRSISPGPHAGRPRSPPPGFQSYPPPPQVRQSVGPAQPNAIPQRSPRVYHRREPSHQESLAENGWDRRPPPPGEHREWDDRRQPRHSNSGEYVQHGAPQGFYPPRSPRAHSPVAPSPRNGHVQRYWDNKPPSNGPGHPSFRPSPPPQQPLSHHEQSGRRFDPLMNARESREYGMEDAESRSYPVSPEGMRARQMPPHIVVGGSRPSESPHATPMLGELKDARRRRKEEIPHSHSQPPPPHPHQMPPQLQQVPPPHFSSQPPPGMMSEPAPKKERKKRTNAKRKEEESMERQQQQHGRSNGMLTGFKLGQRGPGSPENSSNSGSSRSIQPSPTSAAPRPPSRVVDEDYDEGVADALMGLASYRAPENLVPGPEGPSHSPTISSHSSRSDGLSRPPPSHRNSVSSNHASPPVQSAPLKRPLSPGPDEDVTNKRSRMDMVKRRISSPSGGRQTPIPSTRPSPIPFRTQPASHSPEAREPFPPSPSLPAKLPPHPRPIGAGHSQSHGNVSSIALPPIATLSPTSTASPTNHHERERDDKMHVDNVGRSESPASKGKRSHTSSRSPASKHSQSPSSDKKDGSA</sequence>
<dbReference type="PROSITE" id="PS50005">
    <property type="entry name" value="TPR"/>
    <property type="match status" value="8"/>
</dbReference>
<feature type="compositionally biased region" description="Polar residues" evidence="10">
    <location>
        <begin position="20"/>
        <end position="33"/>
    </location>
</feature>
<feature type="compositionally biased region" description="Pro residues" evidence="10">
    <location>
        <begin position="593"/>
        <end position="607"/>
    </location>
</feature>
<dbReference type="SUPFAM" id="SSF81901">
    <property type="entry name" value="HCP-like"/>
    <property type="match status" value="1"/>
</dbReference>
<dbReference type="InterPro" id="IPR011990">
    <property type="entry name" value="TPR-like_helical_dom_sf"/>
</dbReference>
<feature type="repeat" description="TPR" evidence="9">
    <location>
        <begin position="120"/>
        <end position="153"/>
    </location>
</feature>
<dbReference type="AlphaFoldDB" id="A0A8H4R771"/>
<evidence type="ECO:0000313" key="12">
    <source>
        <dbReference type="EMBL" id="KAF4623395.1"/>
    </source>
</evidence>
<evidence type="ECO:0000256" key="8">
    <source>
        <dbReference type="ARBA" id="ARBA00061082"/>
    </source>
</evidence>
<comment type="caution">
    <text evidence="12">The sequence shown here is derived from an EMBL/GenBank/DDBJ whole genome shotgun (WGS) entry which is preliminary data.</text>
</comment>
<feature type="domain" description="Cytochrome c-type biogenesis protein H TPR" evidence="11">
    <location>
        <begin position="50"/>
        <end position="152"/>
    </location>
</feature>
<feature type="compositionally biased region" description="Low complexity" evidence="10">
    <location>
        <begin position="1089"/>
        <end position="1104"/>
    </location>
</feature>
<evidence type="ECO:0000256" key="4">
    <source>
        <dbReference type="ARBA" id="ARBA00022803"/>
    </source>
</evidence>
<dbReference type="Pfam" id="PF00515">
    <property type="entry name" value="TPR_1"/>
    <property type="match status" value="1"/>
</dbReference>
<feature type="compositionally biased region" description="Pro residues" evidence="10">
    <location>
        <begin position="814"/>
        <end position="823"/>
    </location>
</feature>
<dbReference type="PANTHER" id="PTHR14017">
    <property type="entry name" value="LYSINE-SPECIFIC DEMETHYLASE"/>
    <property type="match status" value="1"/>
</dbReference>
<dbReference type="GO" id="GO:0005634">
    <property type="term" value="C:nucleus"/>
    <property type="evidence" value="ECO:0007669"/>
    <property type="project" value="UniProtKB-SubCell"/>
</dbReference>
<feature type="compositionally biased region" description="Basic and acidic residues" evidence="10">
    <location>
        <begin position="519"/>
        <end position="538"/>
    </location>
</feature>
<evidence type="ECO:0000313" key="13">
    <source>
        <dbReference type="Proteomes" id="UP000521872"/>
    </source>
</evidence>
<evidence type="ECO:0000256" key="6">
    <source>
        <dbReference type="ARBA" id="ARBA00023163"/>
    </source>
</evidence>
<feature type="compositionally biased region" description="Pro residues" evidence="10">
    <location>
        <begin position="830"/>
        <end position="842"/>
    </location>
</feature>
<feature type="compositionally biased region" description="Polar residues" evidence="10">
    <location>
        <begin position="1077"/>
        <end position="1086"/>
    </location>
</feature>
<reference evidence="12 13" key="1">
    <citation type="submission" date="2019-12" db="EMBL/GenBank/DDBJ databases">
        <authorList>
            <person name="Floudas D."/>
            <person name="Bentzer J."/>
            <person name="Ahren D."/>
            <person name="Johansson T."/>
            <person name="Persson P."/>
            <person name="Tunlid A."/>
        </authorList>
    </citation>
    <scope>NUCLEOTIDE SEQUENCE [LARGE SCALE GENOMIC DNA]</scope>
    <source>
        <strain evidence="12 13">CBS 102.39</strain>
    </source>
</reference>
<keyword evidence="4 9" id="KW-0802">TPR repeat</keyword>
<evidence type="ECO:0000259" key="11">
    <source>
        <dbReference type="Pfam" id="PF23914"/>
    </source>
</evidence>
<feature type="repeat" description="TPR" evidence="9">
    <location>
        <begin position="86"/>
        <end position="119"/>
    </location>
</feature>
<feature type="compositionally biased region" description="Polar residues" evidence="10">
    <location>
        <begin position="976"/>
        <end position="989"/>
    </location>
</feature>
<feature type="repeat" description="TPR" evidence="9">
    <location>
        <begin position="339"/>
        <end position="372"/>
    </location>
</feature>
<keyword evidence="5" id="KW-0805">Transcription regulation</keyword>
<feature type="repeat" description="TPR" evidence="9">
    <location>
        <begin position="196"/>
        <end position="229"/>
    </location>
</feature>
<dbReference type="GO" id="GO:0031490">
    <property type="term" value="F:chromatin DNA binding"/>
    <property type="evidence" value="ECO:0007669"/>
    <property type="project" value="TreeGrafter"/>
</dbReference>
<feature type="region of interest" description="Disordered" evidence="10">
    <location>
        <begin position="424"/>
        <end position="1157"/>
    </location>
</feature>
<keyword evidence="6" id="KW-0804">Transcription</keyword>
<dbReference type="PANTHER" id="PTHR14017:SF1">
    <property type="entry name" value="LD02225P"/>
    <property type="match status" value="1"/>
</dbReference>
<dbReference type="Gene3D" id="1.25.40.10">
    <property type="entry name" value="Tetratricopeptide repeat domain"/>
    <property type="match status" value="2"/>
</dbReference>
<feature type="compositionally biased region" description="Basic and acidic residues" evidence="10">
    <location>
        <begin position="643"/>
        <end position="661"/>
    </location>
</feature>
<feature type="compositionally biased region" description="Basic and acidic residues" evidence="10">
    <location>
        <begin position="1105"/>
        <end position="1121"/>
    </location>
</feature>
<dbReference type="Proteomes" id="UP000521872">
    <property type="component" value="Unassembled WGS sequence"/>
</dbReference>
<organism evidence="12 13">
    <name type="scientific">Agrocybe pediades</name>
    <dbReference type="NCBI Taxonomy" id="84607"/>
    <lineage>
        <taxon>Eukaryota</taxon>
        <taxon>Fungi</taxon>
        <taxon>Dikarya</taxon>
        <taxon>Basidiomycota</taxon>
        <taxon>Agaricomycotina</taxon>
        <taxon>Agaricomycetes</taxon>
        <taxon>Agaricomycetidae</taxon>
        <taxon>Agaricales</taxon>
        <taxon>Agaricineae</taxon>
        <taxon>Strophariaceae</taxon>
        <taxon>Agrocybe</taxon>
    </lineage>
</organism>
<keyword evidence="3" id="KW-0677">Repeat</keyword>
<dbReference type="SUPFAM" id="SSF48452">
    <property type="entry name" value="TPR-like"/>
    <property type="match status" value="1"/>
</dbReference>
<keyword evidence="2" id="KW-0678">Repressor</keyword>
<dbReference type="Pfam" id="PF23914">
    <property type="entry name" value="TPR_CcmH_CycH"/>
    <property type="match status" value="1"/>
</dbReference>
<feature type="compositionally biased region" description="Low complexity" evidence="10">
    <location>
        <begin position="953"/>
        <end position="970"/>
    </location>
</feature>
<feature type="compositionally biased region" description="Low complexity" evidence="10">
    <location>
        <begin position="1136"/>
        <end position="1149"/>
    </location>
</feature>
<dbReference type="Pfam" id="PF13432">
    <property type="entry name" value="TPR_16"/>
    <property type="match status" value="2"/>
</dbReference>
<dbReference type="PROSITE" id="PS50293">
    <property type="entry name" value="TPR_REGION"/>
    <property type="match status" value="1"/>
</dbReference>
<dbReference type="SMART" id="SM00028">
    <property type="entry name" value="TPR"/>
    <property type="match status" value="10"/>
</dbReference>
<feature type="repeat" description="TPR" evidence="9">
    <location>
        <begin position="157"/>
        <end position="190"/>
    </location>
</feature>
<dbReference type="FunFam" id="1.25.40.10:FF:000078">
    <property type="entry name" value="Transcriptional corepressor Cyc8"/>
    <property type="match status" value="1"/>
</dbReference>
<evidence type="ECO:0000256" key="3">
    <source>
        <dbReference type="ARBA" id="ARBA00022737"/>
    </source>
</evidence>
<feature type="compositionally biased region" description="Basic and acidic residues" evidence="10">
    <location>
        <begin position="730"/>
        <end position="758"/>
    </location>
</feature>